<sequence>MVQIRPCGFARVPVQQSTSMAVGIPAYLHALPALQGVERNPSNVVEPGSPLVRLLIGGCTDKTCRQRVGTYACIRFVDGVGSSRVNHEDEGGREWPDDGGGGDDEGEAIPRDTKRVLKRTRGRCRDVA</sequence>
<name>F4X0V7_ACREC</name>
<accession>F4X0V7</accession>
<feature type="region of interest" description="Disordered" evidence="1">
    <location>
        <begin position="83"/>
        <end position="115"/>
    </location>
</feature>
<dbReference type="InParanoid" id="F4X0V7"/>
<dbReference type="EMBL" id="GL888503">
    <property type="protein sequence ID" value="EGI59899.1"/>
    <property type="molecule type" value="Genomic_DNA"/>
</dbReference>
<evidence type="ECO:0000256" key="1">
    <source>
        <dbReference type="SAM" id="MobiDB-lite"/>
    </source>
</evidence>
<dbReference type="Proteomes" id="UP000007755">
    <property type="component" value="Unassembled WGS sequence"/>
</dbReference>
<reference evidence="2" key="1">
    <citation type="submission" date="2011-02" db="EMBL/GenBank/DDBJ databases">
        <title>The genome of the leaf-cutting ant Acromyrmex echinatior suggests key adaptations to social evolution and fungus farming.</title>
        <authorList>
            <person name="Nygaard S."/>
            <person name="Zhang G."/>
        </authorList>
    </citation>
    <scope>NUCLEOTIDE SEQUENCE</scope>
</reference>
<keyword evidence="3" id="KW-1185">Reference proteome</keyword>
<feature type="compositionally biased region" description="Basic and acidic residues" evidence="1">
    <location>
        <begin position="85"/>
        <end position="96"/>
    </location>
</feature>
<evidence type="ECO:0000313" key="2">
    <source>
        <dbReference type="EMBL" id="EGI59899.1"/>
    </source>
</evidence>
<evidence type="ECO:0000313" key="3">
    <source>
        <dbReference type="Proteomes" id="UP000007755"/>
    </source>
</evidence>
<gene>
    <name evidence="2" type="ORF">G5I_11901</name>
</gene>
<organism evidence="3">
    <name type="scientific">Acromyrmex echinatior</name>
    <name type="common">Panamanian leafcutter ant</name>
    <name type="synonym">Acromyrmex octospinosus echinatior</name>
    <dbReference type="NCBI Taxonomy" id="103372"/>
    <lineage>
        <taxon>Eukaryota</taxon>
        <taxon>Metazoa</taxon>
        <taxon>Ecdysozoa</taxon>
        <taxon>Arthropoda</taxon>
        <taxon>Hexapoda</taxon>
        <taxon>Insecta</taxon>
        <taxon>Pterygota</taxon>
        <taxon>Neoptera</taxon>
        <taxon>Endopterygota</taxon>
        <taxon>Hymenoptera</taxon>
        <taxon>Apocrita</taxon>
        <taxon>Aculeata</taxon>
        <taxon>Formicoidea</taxon>
        <taxon>Formicidae</taxon>
        <taxon>Myrmicinae</taxon>
        <taxon>Acromyrmex</taxon>
    </lineage>
</organism>
<dbReference type="AlphaFoldDB" id="F4X0V7"/>
<proteinExistence type="predicted"/>
<protein>
    <submittedName>
        <fullName evidence="2">Uncharacterized protein</fullName>
    </submittedName>
</protein>